<protein>
    <submittedName>
        <fullName evidence="4">Fe-S-containing hydro-lyase</fullName>
    </submittedName>
</protein>
<evidence type="ECO:0000256" key="1">
    <source>
        <dbReference type="ARBA" id="ARBA00008876"/>
    </source>
</evidence>
<name>A0A926EXM7_9FIRM</name>
<evidence type="ECO:0000313" key="5">
    <source>
        <dbReference type="Proteomes" id="UP000601522"/>
    </source>
</evidence>
<dbReference type="InterPro" id="IPR004647">
    <property type="entry name" value="Fe-S_hydro-lyase_TtdB-typ_cat"/>
</dbReference>
<sequence length="186" mass="20110">MKKTLTTPLTVEDLKDLKAGDDVYITGYIYTARDAAHARLVELLDEGKELPFDPEGAVIYYVGPTPAKPGQAIGSAGPTTSYRMDSYAPRLMDAGLKGMIGKGKRDQGVKDSIVKNGAVYFAAIGGAAALIAKSVKSAEVIAYEDLGAEAIRKIYVEDFPVTVINDSYGNDLYMSGRKEYLEWAEK</sequence>
<dbReference type="AlphaFoldDB" id="A0A926EXM7"/>
<keyword evidence="2" id="KW-0456">Lyase</keyword>
<proteinExistence type="inferred from homology"/>
<dbReference type="Proteomes" id="UP000601522">
    <property type="component" value="Unassembled WGS sequence"/>
</dbReference>
<dbReference type="InterPro" id="IPR036660">
    <property type="entry name" value="Fe-S_hydroAse_TtdB_cat_sf"/>
</dbReference>
<dbReference type="GO" id="GO:0016836">
    <property type="term" value="F:hydro-lyase activity"/>
    <property type="evidence" value="ECO:0007669"/>
    <property type="project" value="InterPro"/>
</dbReference>
<dbReference type="RefSeq" id="WP_249323679.1">
    <property type="nucleotide sequence ID" value="NZ_JACRTK010000002.1"/>
</dbReference>
<evidence type="ECO:0000259" key="3">
    <source>
        <dbReference type="Pfam" id="PF05683"/>
    </source>
</evidence>
<reference evidence="4 5" key="1">
    <citation type="submission" date="2020-08" db="EMBL/GenBank/DDBJ databases">
        <title>Genome public.</title>
        <authorList>
            <person name="Liu C."/>
            <person name="Sun Q."/>
        </authorList>
    </citation>
    <scope>NUCLEOTIDE SEQUENCE [LARGE SCALE GENOMIC DNA]</scope>
    <source>
        <strain evidence="4 5">NSJ-26</strain>
    </source>
</reference>
<dbReference type="Gene3D" id="3.20.130.10">
    <property type="entry name" value="Fe-S hydro-lyase, tartrate dehydratase beta-type, catalytic domain"/>
    <property type="match status" value="1"/>
</dbReference>
<dbReference type="NCBIfam" id="TIGR00723">
    <property type="entry name" value="ttdB_fumA_fumB"/>
    <property type="match status" value="1"/>
</dbReference>
<dbReference type="PANTHER" id="PTHR43351:SF2">
    <property type="entry name" value="L(+)-TARTRATE DEHYDRATASE SUBUNIT BETA-RELATED"/>
    <property type="match status" value="1"/>
</dbReference>
<dbReference type="PANTHER" id="PTHR43351">
    <property type="entry name" value="L(+)-TARTRATE DEHYDRATASE SUBUNIT BETA"/>
    <property type="match status" value="1"/>
</dbReference>
<gene>
    <name evidence="4" type="ORF">H8689_06835</name>
</gene>
<dbReference type="NCBIfam" id="NF005310">
    <property type="entry name" value="PRK06842.1"/>
    <property type="match status" value="1"/>
</dbReference>
<dbReference type="SUPFAM" id="SSF117457">
    <property type="entry name" value="FumA C-terminal domain-like"/>
    <property type="match status" value="1"/>
</dbReference>
<comment type="caution">
    <text evidence="4">The sequence shown here is derived from an EMBL/GenBank/DDBJ whole genome shotgun (WGS) entry which is preliminary data.</text>
</comment>
<comment type="similarity">
    <text evidence="1">Belongs to the class-I fumarase family.</text>
</comment>
<organism evidence="4 5">
    <name type="scientific">Wansuia hejianensis</name>
    <dbReference type="NCBI Taxonomy" id="2763667"/>
    <lineage>
        <taxon>Bacteria</taxon>
        <taxon>Bacillati</taxon>
        <taxon>Bacillota</taxon>
        <taxon>Clostridia</taxon>
        <taxon>Lachnospirales</taxon>
        <taxon>Lachnospiraceae</taxon>
        <taxon>Wansuia</taxon>
    </lineage>
</organism>
<feature type="domain" description="Fe-S hydro-lyase tartrate dehydratase beta-type catalytic" evidence="3">
    <location>
        <begin position="5"/>
        <end position="174"/>
    </location>
</feature>
<evidence type="ECO:0000313" key="4">
    <source>
        <dbReference type="EMBL" id="MBC8590846.1"/>
    </source>
</evidence>
<keyword evidence="5" id="KW-1185">Reference proteome</keyword>
<evidence type="ECO:0000256" key="2">
    <source>
        <dbReference type="ARBA" id="ARBA00023239"/>
    </source>
</evidence>
<dbReference type="Pfam" id="PF05683">
    <property type="entry name" value="Fumerase_C"/>
    <property type="match status" value="1"/>
</dbReference>
<dbReference type="EMBL" id="JACRTK010000002">
    <property type="protein sequence ID" value="MBC8590846.1"/>
    <property type="molecule type" value="Genomic_DNA"/>
</dbReference>
<accession>A0A926EXM7</accession>